<dbReference type="InterPro" id="IPR048406">
    <property type="entry name" value="GldM_Ig-like-2"/>
</dbReference>
<dbReference type="InterPro" id="IPR048405">
    <property type="entry name" value="GldM_Ig-like-1"/>
</dbReference>
<name>A0A2V3PNN6_9BACT</name>
<feature type="domain" description="Gliding motility-associated protein GldM first immunoglobulin-like" evidence="4">
    <location>
        <begin position="222"/>
        <end position="315"/>
    </location>
</feature>
<feature type="domain" description="Gliding motility-associated protein GldM N-terminal" evidence="3">
    <location>
        <begin position="32"/>
        <end position="219"/>
    </location>
</feature>
<evidence type="ECO:0000259" key="2">
    <source>
        <dbReference type="Pfam" id="PF12080"/>
    </source>
</evidence>
<dbReference type="EMBL" id="QICL01000017">
    <property type="protein sequence ID" value="PXV62789.1"/>
    <property type="molecule type" value="Genomic_DNA"/>
</dbReference>
<dbReference type="NCBIfam" id="TIGR03517">
    <property type="entry name" value="GldM_gliding"/>
    <property type="match status" value="1"/>
</dbReference>
<evidence type="ECO:0000256" key="1">
    <source>
        <dbReference type="SAM" id="Phobius"/>
    </source>
</evidence>
<feature type="transmembrane region" description="Helical" evidence="1">
    <location>
        <begin position="12"/>
        <end position="29"/>
    </location>
</feature>
<feature type="domain" description="Gliding motility-associated protein GldM C-terminal" evidence="2">
    <location>
        <begin position="397"/>
        <end position="512"/>
    </location>
</feature>
<dbReference type="Pfam" id="PF21602">
    <property type="entry name" value="GldM_3rd"/>
    <property type="match status" value="1"/>
</dbReference>
<dbReference type="Pfam" id="PF21601">
    <property type="entry name" value="GldM_2nd"/>
    <property type="match status" value="1"/>
</dbReference>
<keyword evidence="1" id="KW-0472">Membrane</keyword>
<evidence type="ECO:0000313" key="7">
    <source>
        <dbReference type="Proteomes" id="UP000247973"/>
    </source>
</evidence>
<evidence type="ECO:0000259" key="4">
    <source>
        <dbReference type="Pfam" id="PF21601"/>
    </source>
</evidence>
<evidence type="ECO:0000259" key="5">
    <source>
        <dbReference type="Pfam" id="PF21602"/>
    </source>
</evidence>
<dbReference type="OrthoDB" id="1490890at2"/>
<feature type="domain" description="Gliding motility-associated protein GldM second immunoglobulin-like" evidence="5">
    <location>
        <begin position="318"/>
        <end position="394"/>
    </location>
</feature>
<dbReference type="Proteomes" id="UP000247973">
    <property type="component" value="Unassembled WGS sequence"/>
</dbReference>
<comment type="caution">
    <text evidence="6">The sequence shown here is derived from an EMBL/GenBank/DDBJ whole genome shotgun (WGS) entry which is preliminary data.</text>
</comment>
<sequence>MASTNPRSPRQKMINLMYLVFIAMLAINLPEEVLDGFDMVDEGLNQTIKSSEAQNQLVFNSLTDINNQNPIKAEQWYLPAAQFSQQSDQLYNHIQELKTRIVKQADGEKGDLNNIINRENIDASTDVMLVGINNEAKKLKSSIDVYREQAINLITGTSRKDIIKSRLNTDNPKRGNLDNKNWEEALFEQMPTSVTITMLTKIQSDIRATQGEVLADLYNQIGAKDFRVNSLQAEVVPKSEFIMEGGTYEGRVVLTAIDTTKRPTFSLPSINANGEFKVGAGGVGINKVFSGMVTLSTPDGEVITRPFKSEYHVVPRMTTIQVAEANVLYQGEDNKLTISVPGMSNDQLRVTATNGAITKSGQNWIAKPTRAGTNMKISVFNGTTFVSDQEFRVRLLPDPTPYIEYADADGNLKRYKGGRISKSVITNATGVKASIDDGLLDRQFTVLKFTTLFIDAMGNGVRIASDGGNFSDKQKAQIRELPRGKTFFITEVKVRGKDGVERDLTAIEVRIN</sequence>
<dbReference type="Pfam" id="PF12081">
    <property type="entry name" value="GldM_1st"/>
    <property type="match status" value="1"/>
</dbReference>
<organism evidence="6 7">
    <name type="scientific">Dysgonomonas alginatilytica</name>
    <dbReference type="NCBI Taxonomy" id="1605892"/>
    <lineage>
        <taxon>Bacteria</taxon>
        <taxon>Pseudomonadati</taxon>
        <taxon>Bacteroidota</taxon>
        <taxon>Bacteroidia</taxon>
        <taxon>Bacteroidales</taxon>
        <taxon>Dysgonomonadaceae</taxon>
        <taxon>Dysgonomonas</taxon>
    </lineage>
</organism>
<protein>
    <submittedName>
        <fullName evidence="6">Gliding motility-associated protein GldM</fullName>
    </submittedName>
</protein>
<evidence type="ECO:0000313" key="6">
    <source>
        <dbReference type="EMBL" id="PXV62789.1"/>
    </source>
</evidence>
<keyword evidence="1" id="KW-0812">Transmembrane</keyword>
<reference evidence="6 7" key="1">
    <citation type="submission" date="2018-03" db="EMBL/GenBank/DDBJ databases">
        <title>Genomic Encyclopedia of Archaeal and Bacterial Type Strains, Phase II (KMG-II): from individual species to whole genera.</title>
        <authorList>
            <person name="Goeker M."/>
        </authorList>
    </citation>
    <scope>NUCLEOTIDE SEQUENCE [LARGE SCALE GENOMIC DNA]</scope>
    <source>
        <strain evidence="6 7">DSM 100214</strain>
    </source>
</reference>
<accession>A0A2V3PNN6</accession>
<dbReference type="Pfam" id="PF12080">
    <property type="entry name" value="GldM_4th"/>
    <property type="match status" value="1"/>
</dbReference>
<dbReference type="RefSeq" id="WP_110311205.1">
    <property type="nucleotide sequence ID" value="NZ_QICL01000017.1"/>
</dbReference>
<keyword evidence="1" id="KW-1133">Transmembrane helix</keyword>
<keyword evidence="7" id="KW-1185">Reference proteome</keyword>
<dbReference type="InterPro" id="IPR022719">
    <property type="entry name" value="Motility-assoc_prot_GldM_C"/>
</dbReference>
<proteinExistence type="predicted"/>
<dbReference type="AlphaFoldDB" id="A0A2V3PNN6"/>
<evidence type="ECO:0000259" key="3">
    <source>
        <dbReference type="Pfam" id="PF12081"/>
    </source>
</evidence>
<dbReference type="InterPro" id="IPR022720">
    <property type="entry name" value="Motility-assoc_prot_GldM_N"/>
</dbReference>
<gene>
    <name evidence="6" type="ORF">CLV62_1175</name>
</gene>
<dbReference type="InterPro" id="IPR019859">
    <property type="entry name" value="Motility-assoc_prot_GldM"/>
</dbReference>